<dbReference type="KEGG" id="sgd:ELQ87_34365"/>
<evidence type="ECO:0000313" key="4">
    <source>
        <dbReference type="Proteomes" id="UP000501753"/>
    </source>
</evidence>
<dbReference type="Proteomes" id="UP000501753">
    <property type="component" value="Chromosome"/>
</dbReference>
<evidence type="ECO:0000313" key="2">
    <source>
        <dbReference type="EMBL" id="QCN84400.1"/>
    </source>
</evidence>
<dbReference type="Gene3D" id="3.90.550.10">
    <property type="entry name" value="Spore Coat Polysaccharide Biosynthesis Protein SpsA, Chain A"/>
    <property type="match status" value="1"/>
</dbReference>
<dbReference type="InterPro" id="IPR029044">
    <property type="entry name" value="Nucleotide-diphossugar_trans"/>
</dbReference>
<organism evidence="1 3">
    <name type="scientific">Streptomyces griseoviridis</name>
    <dbReference type="NCBI Taxonomy" id="45398"/>
    <lineage>
        <taxon>Bacteria</taxon>
        <taxon>Bacillati</taxon>
        <taxon>Actinomycetota</taxon>
        <taxon>Actinomycetes</taxon>
        <taxon>Kitasatosporales</taxon>
        <taxon>Streptomycetaceae</taxon>
        <taxon>Streptomyces</taxon>
    </lineage>
</organism>
<protein>
    <recommendedName>
        <fullName evidence="5">MobA-like NTP transferase domain-containing protein</fullName>
    </recommendedName>
</protein>
<dbReference type="SUPFAM" id="SSF53448">
    <property type="entry name" value="Nucleotide-diphospho-sugar transferases"/>
    <property type="match status" value="1"/>
</dbReference>
<reference evidence="2 4" key="1">
    <citation type="submission" date="2018-04" db="EMBL/GenBank/DDBJ databases">
        <title>Complete genome sequences of Streptomyces griseoviridis K61 and characterization of antagonistic properties of biological control agents.</title>
        <authorList>
            <person name="Mariita R.M."/>
            <person name="Sello J.K."/>
        </authorList>
    </citation>
    <scope>NUCLEOTIDE SEQUENCE [LARGE SCALE GENOMIC DNA]</scope>
    <source>
        <strain evidence="2 4">K61</strain>
    </source>
</reference>
<dbReference type="AlphaFoldDB" id="A0A3Q9L0J0"/>
<evidence type="ECO:0000313" key="3">
    <source>
        <dbReference type="Proteomes" id="UP000271291"/>
    </source>
</evidence>
<name>A0A3Q9L0J0_STRGD</name>
<dbReference type="OrthoDB" id="3609997at2"/>
<dbReference type="RefSeq" id="WP_127181530.1">
    <property type="nucleotide sequence ID" value="NZ_CP029078.1"/>
</dbReference>
<evidence type="ECO:0000313" key="1">
    <source>
        <dbReference type="EMBL" id="AZS88760.1"/>
    </source>
</evidence>
<accession>A0A3Q9L0J0</accession>
<dbReference type="Proteomes" id="UP000271291">
    <property type="component" value="Chromosome"/>
</dbReference>
<dbReference type="EMBL" id="CP029078">
    <property type="protein sequence ID" value="QCN84400.1"/>
    <property type="molecule type" value="Genomic_DNA"/>
</dbReference>
<proteinExistence type="predicted"/>
<sequence>MQSSSVFVPDVSVILPCAGSATRFSAPYSKELHCLAPGVTVLDRSLEAVVELTKSGLNVRLVVVFGPHKMDTVKYLARYAETFQMVFVYQNESSEPDLDGAIRCALPMTRGPVALVLPDIVVSGGDSAGSLLAALRDTEVTGWGVVAAEERDPSVLRQMGALAVVDEDGALTVGAATDKPADPAAYNAYWGMVAAAEKEAHRLPDVVGKGVDSPLAGAAAHLVAGIVNYNTPAG</sequence>
<gene>
    <name evidence="2" type="ORF">DDJ31_04905</name>
    <name evidence="1" type="ORF">ELQ87_34365</name>
</gene>
<dbReference type="EMBL" id="CP034687">
    <property type="protein sequence ID" value="AZS88760.1"/>
    <property type="molecule type" value="Genomic_DNA"/>
</dbReference>
<keyword evidence="4" id="KW-1185">Reference proteome</keyword>
<evidence type="ECO:0008006" key="5">
    <source>
        <dbReference type="Google" id="ProtNLM"/>
    </source>
</evidence>
<reference evidence="1 3" key="2">
    <citation type="submission" date="2018-12" db="EMBL/GenBank/DDBJ databases">
        <title>Streptomyces griseoviridis F1-27 complete genome.</title>
        <authorList>
            <person name="Mariita R.M."/>
            <person name="Sello J.K."/>
        </authorList>
    </citation>
    <scope>NUCLEOTIDE SEQUENCE [LARGE SCALE GENOMIC DNA]</scope>
    <source>
        <strain evidence="1 3">F1-27</strain>
    </source>
</reference>